<dbReference type="InterPro" id="IPR001584">
    <property type="entry name" value="Integrase_cat-core"/>
</dbReference>
<dbReference type="GeneID" id="140023717"/>
<feature type="compositionally biased region" description="Basic and acidic residues" evidence="2">
    <location>
        <begin position="668"/>
        <end position="678"/>
    </location>
</feature>
<feature type="compositionally biased region" description="Polar residues" evidence="2">
    <location>
        <begin position="82"/>
        <end position="93"/>
    </location>
</feature>
<dbReference type="InterPro" id="IPR036397">
    <property type="entry name" value="RNaseH_sf"/>
</dbReference>
<evidence type="ECO:0000259" key="4">
    <source>
        <dbReference type="PROSITE" id="PS50994"/>
    </source>
</evidence>
<dbReference type="Pfam" id="PF17921">
    <property type="entry name" value="Integrase_H2C2"/>
    <property type="match status" value="1"/>
</dbReference>
<dbReference type="Pfam" id="PF00665">
    <property type="entry name" value="rve"/>
    <property type="match status" value="1"/>
</dbReference>
<dbReference type="SUPFAM" id="SSF53098">
    <property type="entry name" value="Ribonuclease H-like"/>
    <property type="match status" value="2"/>
</dbReference>
<proteinExistence type="predicted"/>
<evidence type="ECO:0000313" key="6">
    <source>
        <dbReference type="RefSeq" id="XP_071929201.1"/>
    </source>
</evidence>
<dbReference type="PROSITE" id="PS50994">
    <property type="entry name" value="INTEGRASE"/>
    <property type="match status" value="1"/>
</dbReference>
<reference evidence="6" key="1">
    <citation type="submission" date="2025-08" db="UniProtKB">
        <authorList>
            <consortium name="RefSeq"/>
        </authorList>
    </citation>
    <scope>IDENTIFICATION</scope>
    <source>
        <tissue evidence="6">Leaves</tissue>
    </source>
</reference>
<dbReference type="InterPro" id="IPR041588">
    <property type="entry name" value="Integrase_H2C2"/>
</dbReference>
<feature type="compositionally biased region" description="Basic and acidic residues" evidence="2">
    <location>
        <begin position="609"/>
        <end position="637"/>
    </location>
</feature>
<dbReference type="Pfam" id="PF03732">
    <property type="entry name" value="Retrotrans_gag"/>
    <property type="match status" value="1"/>
</dbReference>
<dbReference type="CDD" id="cd09279">
    <property type="entry name" value="RNase_HI_like"/>
    <property type="match status" value="1"/>
</dbReference>
<evidence type="ECO:0000256" key="2">
    <source>
        <dbReference type="SAM" id="MobiDB-lite"/>
    </source>
</evidence>
<name>A0ABM4WBN4_COFAR</name>
<evidence type="ECO:0000256" key="1">
    <source>
        <dbReference type="ARBA" id="ARBA00023172"/>
    </source>
</evidence>
<dbReference type="CDD" id="cd09274">
    <property type="entry name" value="RNase_HI_RT_Ty3"/>
    <property type="match status" value="1"/>
</dbReference>
<feature type="region of interest" description="Disordered" evidence="2">
    <location>
        <begin position="82"/>
        <end position="158"/>
    </location>
</feature>
<dbReference type="Gene3D" id="1.10.340.70">
    <property type="match status" value="1"/>
</dbReference>
<dbReference type="InterPro" id="IPR043502">
    <property type="entry name" value="DNA/RNA_pol_sf"/>
</dbReference>
<dbReference type="InterPro" id="IPR002156">
    <property type="entry name" value="RNaseH_domain"/>
</dbReference>
<dbReference type="Pfam" id="PF17919">
    <property type="entry name" value="RT_RNaseH_2"/>
    <property type="match status" value="1"/>
</dbReference>
<accession>A0ABM4WBN4</accession>
<dbReference type="PANTHER" id="PTHR48475:SF2">
    <property type="entry name" value="RIBONUCLEASE H"/>
    <property type="match status" value="1"/>
</dbReference>
<dbReference type="SUPFAM" id="SSF56672">
    <property type="entry name" value="DNA/RNA polymerases"/>
    <property type="match status" value="1"/>
</dbReference>
<dbReference type="Gene3D" id="3.10.10.10">
    <property type="entry name" value="HIV Type 1 Reverse Transcriptase, subunit A, domain 1"/>
    <property type="match status" value="1"/>
</dbReference>
<dbReference type="PANTHER" id="PTHR48475">
    <property type="entry name" value="RIBONUCLEASE H"/>
    <property type="match status" value="1"/>
</dbReference>
<feature type="domain" description="RNase H type-1" evidence="3">
    <location>
        <begin position="1371"/>
        <end position="1500"/>
    </location>
</feature>
<sequence length="1942" mass="217962">MSRERTNQGAAEAPFWARTRGSPGRTDLGLGPQTPGSSPGPHRLGLPGEAKVRPEEVGSNPPECGILSILGKSRVVRRSWISSPIDTPSSSVQLGPGKPRASSVGAVCGNRKVSKIVLMARTRSKRTAESTGPGGGGGSQRKEAGASQGAGGSALSGERRQQIFQFVTENLPMLEDIIRQAKEGEGAGGAQTSKAKGKEKELPPDPSEDESRDQPPRRKRPRTPPRPRASVVGDSERYSRDRSARSHLRDPSPRKPTRNGFERSPARSVKSRPRDPLYLDPARDELEQILRPRPYEDNYATSPFTREIEDYPLPRRFKIPSIEMYDASTDPEDHLSVFLTHMRLQTAADEVRCKTFPMFLKGKARLWFQGLKPGSIRSFPELARQFAAQFVSSKVYARNATHLMSIRQRPDESLKNFMTRFNAESLQVRDRDEKVVMAAFTNGLRVEEFFYDLAKKPPAHLEELLRRAHEAANAEEAGRLKKESDRELGDRRGRTNLPENKDAPSKKNVFDRLSKEKAPALLPPPDKTYTPLTRPRAQILAVMEAEGLGDRPPKMGTPRNKRNQDRYCAFHRDVGHDTEGCWALRKEIEDLIQRGLLGRFVRRPGQEPGRNHHGDRHEGRRRDRSERRDAPRGHSPDPDTQNLAGVINTIAGGPTGGDSHAARKNKRPPPEGDDSLKRLRMDEEITFGPRDAVPLASGNHEAIVIDIVTNNYRVKKVYVDQGSAVDIMFYRVFKELGLRDDQLTPVRTPLVGFTGPPISPEGMITLMVTVGQAPKCRTVPVNFVVVKQSSPYNVFLGRPALNALRAIPSTFHLSVKFPTPGGIAEVHGDPEVARACYLATLRGQEKVVAQTTCLEPYIPGDEAQQLGTQDEIEEFPLRKERPDQVIRIGALLPTIEKEGLKALLREYSQVFAWTVDDMPGIPTDLAVHHLDVDPHFKPVKQKKRSFAPERNEVIRQEVGKLLESKIILEVYYPTWLANPVLVKKEDLTWRMCVDFTDLNKACPKDCFPLPRIDRLVDSTVGFDVLCFLDAFKGYHQIEMAEEDRDKTSFITEEGTYCYRTMPFGLKNAGATYQRLVNKLFQNQVGRSMEVYVDDMIVKSRTDQRLIPDLREVLDILLKSRMRLNPKKCTFGVRSGRFLGFLVSRDGIRANPDKLQAIMDMAPPRSVKEVQRLTGRMAALNRFLSRSAVRGLPFFRVLKAPKDFHWTEECQKAFIDLKTYLAELPSLTAPGPGETLFLYLSACNEAVSAVLVREDEGAQRPVYYVSRALQGPETRYSPAEKLVLALVHAARKLRPYFQAHGIVVLTDQPLRQILTKPEVSGRMTKWAVELAEHDIGYQPRKAIKAQALADFLAEGASLNLTELSPQHEERLPKEPWVLFVDGASSKEGSGAGLLLISPTGEELTYALRLDFPASNNEAEYEALLTGLRIAHQMGITAIQVRSDSQLVVLQVLGEYEAKDEVMKKYLAKVREAVALFETFEIERVPRSQNKRADALSKLASSSFAHLSKEVLVEVLKQKSIDQVQVLAIDSSATWMTPLVDFLSSGDLPENKAEARRIQLRAAKYAYAGGTLYRRSYLSPWLKCVTPEEGDYVLREVHEGICAAHVGSRMLAKKCLLLGYYWPSVFQDAADLVQKCRACQVHASLRHQPAREMVPIHSPWPFAQWGIDLLGPFPRAPGRYEHLVVAIDYFTKWVEAEPLVSISGKAIQKFFWKNIVCRFGIPHVLISDNGRQFAENPFRSWCAELGIIQHFTSVGHPQANGQVENANRTVLQGLKTRLESAQSSWLDELPSVLWAYRTTPRTATHETPFSLTYGAEAVVPAEVGLPSPRTQNFVATPNEEELRYNLDMLEVRREEAAIRMAKYKSQLARYHNAKVKTIQYQPGDLVLRRNSISRVHGSNKLDPKWEGPYKVLEASQAGYCKLAKMDGSEVPRTWHFSNLRLFVA</sequence>
<evidence type="ECO:0000259" key="3">
    <source>
        <dbReference type="PROSITE" id="PS50879"/>
    </source>
</evidence>
<organism evidence="5 6">
    <name type="scientific">Coffea arabica</name>
    <name type="common">Arabian coffee</name>
    <dbReference type="NCBI Taxonomy" id="13443"/>
    <lineage>
        <taxon>Eukaryota</taxon>
        <taxon>Viridiplantae</taxon>
        <taxon>Streptophyta</taxon>
        <taxon>Embryophyta</taxon>
        <taxon>Tracheophyta</taxon>
        <taxon>Spermatophyta</taxon>
        <taxon>Magnoliopsida</taxon>
        <taxon>eudicotyledons</taxon>
        <taxon>Gunneridae</taxon>
        <taxon>Pentapetalae</taxon>
        <taxon>asterids</taxon>
        <taxon>lamiids</taxon>
        <taxon>Gentianales</taxon>
        <taxon>Rubiaceae</taxon>
        <taxon>Ixoroideae</taxon>
        <taxon>Gardenieae complex</taxon>
        <taxon>Bertiereae - Coffeeae clade</taxon>
        <taxon>Coffeeae</taxon>
        <taxon>Coffea</taxon>
    </lineage>
</organism>
<feature type="region of interest" description="Disordered" evidence="2">
    <location>
        <begin position="472"/>
        <end position="509"/>
    </location>
</feature>
<feature type="region of interest" description="Disordered" evidence="2">
    <location>
        <begin position="1"/>
        <end position="65"/>
    </location>
</feature>
<gene>
    <name evidence="6" type="primary">LOC140023717</name>
</gene>
<feature type="region of interest" description="Disordered" evidence="2">
    <location>
        <begin position="602"/>
        <end position="678"/>
    </location>
</feature>
<feature type="region of interest" description="Disordered" evidence="2">
    <location>
        <begin position="177"/>
        <end position="281"/>
    </location>
</feature>
<feature type="compositionally biased region" description="Basic and acidic residues" evidence="2">
    <location>
        <begin position="234"/>
        <end position="253"/>
    </location>
</feature>
<keyword evidence="1" id="KW-0233">DNA recombination</keyword>
<dbReference type="Proteomes" id="UP001652660">
    <property type="component" value="Chromosome 2c"/>
</dbReference>
<dbReference type="InterPro" id="IPR021109">
    <property type="entry name" value="Peptidase_aspartic_dom_sf"/>
</dbReference>
<dbReference type="RefSeq" id="XP_071929201.1">
    <property type="nucleotide sequence ID" value="XM_072073100.1"/>
</dbReference>
<dbReference type="InterPro" id="IPR043128">
    <property type="entry name" value="Rev_trsase/Diguanyl_cyclase"/>
</dbReference>
<dbReference type="Pfam" id="PF13456">
    <property type="entry name" value="RVT_3"/>
    <property type="match status" value="1"/>
</dbReference>
<dbReference type="InterPro" id="IPR012337">
    <property type="entry name" value="RNaseH-like_sf"/>
</dbReference>
<dbReference type="Pfam" id="PF00078">
    <property type="entry name" value="RVT_1"/>
    <property type="match status" value="1"/>
</dbReference>
<dbReference type="InterPro" id="IPR000477">
    <property type="entry name" value="RT_dom"/>
</dbReference>
<dbReference type="Gene3D" id="2.40.70.10">
    <property type="entry name" value="Acid Proteases"/>
    <property type="match status" value="1"/>
</dbReference>
<dbReference type="CDD" id="cd01647">
    <property type="entry name" value="RT_LTR"/>
    <property type="match status" value="1"/>
</dbReference>
<evidence type="ECO:0000313" key="5">
    <source>
        <dbReference type="Proteomes" id="UP001652660"/>
    </source>
</evidence>
<feature type="domain" description="Integrase catalytic" evidence="4">
    <location>
        <begin position="1655"/>
        <end position="1814"/>
    </location>
</feature>
<dbReference type="Gene3D" id="3.30.70.270">
    <property type="match status" value="2"/>
</dbReference>
<protein>
    <submittedName>
        <fullName evidence="6">Uncharacterized protein</fullName>
    </submittedName>
</protein>
<feature type="compositionally biased region" description="Basic and acidic residues" evidence="2">
    <location>
        <begin position="272"/>
        <end position="281"/>
    </location>
</feature>
<dbReference type="InterPro" id="IPR005162">
    <property type="entry name" value="Retrotrans_gag_dom"/>
</dbReference>
<dbReference type="PROSITE" id="PS50879">
    <property type="entry name" value="RNASE_H_1"/>
    <property type="match status" value="1"/>
</dbReference>
<dbReference type="Gene3D" id="3.30.420.10">
    <property type="entry name" value="Ribonuclease H-like superfamily/Ribonuclease H"/>
    <property type="match status" value="2"/>
</dbReference>
<keyword evidence="5" id="KW-1185">Reference proteome</keyword>
<dbReference type="InterPro" id="IPR041577">
    <property type="entry name" value="RT_RNaseH_2"/>
</dbReference>
<dbReference type="CDD" id="cd00303">
    <property type="entry name" value="retropepsin_like"/>
    <property type="match status" value="1"/>
</dbReference>